<organism evidence="2 3">
    <name type="scientific">Stieleria bergensis</name>
    <dbReference type="NCBI Taxonomy" id="2528025"/>
    <lineage>
        <taxon>Bacteria</taxon>
        <taxon>Pseudomonadati</taxon>
        <taxon>Planctomycetota</taxon>
        <taxon>Planctomycetia</taxon>
        <taxon>Pirellulales</taxon>
        <taxon>Pirellulaceae</taxon>
        <taxon>Stieleria</taxon>
    </lineage>
</organism>
<name>A0A517SV29_9BACT</name>
<evidence type="ECO:0000256" key="1">
    <source>
        <dbReference type="SAM" id="MobiDB-lite"/>
    </source>
</evidence>
<evidence type="ECO:0000313" key="2">
    <source>
        <dbReference type="EMBL" id="QDT59987.1"/>
    </source>
</evidence>
<feature type="region of interest" description="Disordered" evidence="1">
    <location>
        <begin position="27"/>
        <end position="56"/>
    </location>
</feature>
<reference evidence="2 3" key="1">
    <citation type="submission" date="2019-02" db="EMBL/GenBank/DDBJ databases">
        <title>Deep-cultivation of Planctomycetes and their phenomic and genomic characterization uncovers novel biology.</title>
        <authorList>
            <person name="Wiegand S."/>
            <person name="Jogler M."/>
            <person name="Boedeker C."/>
            <person name="Pinto D."/>
            <person name="Vollmers J."/>
            <person name="Rivas-Marin E."/>
            <person name="Kohn T."/>
            <person name="Peeters S.H."/>
            <person name="Heuer A."/>
            <person name="Rast P."/>
            <person name="Oberbeckmann S."/>
            <person name="Bunk B."/>
            <person name="Jeske O."/>
            <person name="Meyerdierks A."/>
            <person name="Storesund J.E."/>
            <person name="Kallscheuer N."/>
            <person name="Luecker S."/>
            <person name="Lage O.M."/>
            <person name="Pohl T."/>
            <person name="Merkel B.J."/>
            <person name="Hornburger P."/>
            <person name="Mueller R.-W."/>
            <person name="Bruemmer F."/>
            <person name="Labrenz M."/>
            <person name="Spormann A.M."/>
            <person name="Op den Camp H."/>
            <person name="Overmann J."/>
            <person name="Amann R."/>
            <person name="Jetten M.S.M."/>
            <person name="Mascher T."/>
            <person name="Medema M.H."/>
            <person name="Devos D.P."/>
            <person name="Kaster A.-K."/>
            <person name="Ovreas L."/>
            <person name="Rohde M."/>
            <person name="Galperin M.Y."/>
            <person name="Jogler C."/>
        </authorList>
    </citation>
    <scope>NUCLEOTIDE SEQUENCE [LARGE SCALE GENOMIC DNA]</scope>
    <source>
        <strain evidence="2 3">SV_7m_r</strain>
    </source>
</reference>
<gene>
    <name evidence="2" type="ORF">SV7mr_25010</name>
</gene>
<proteinExistence type="predicted"/>
<sequence>MNALERPLQDPQFDKAAMQKLSDHLQSPALAQAKIRTSDDGEFQNSEKPRRRRCSETRTLARLAASVCSFSRIRSTSIRSRSASWTAITDMTAPMIKTIVQIVIRIVEQAKTNHPVTAATPSVPTYVRHFSCCFKS</sequence>
<dbReference type="Proteomes" id="UP000315003">
    <property type="component" value="Chromosome"/>
</dbReference>
<accession>A0A517SV29</accession>
<dbReference type="EMBL" id="CP036272">
    <property type="protein sequence ID" value="QDT59987.1"/>
    <property type="molecule type" value="Genomic_DNA"/>
</dbReference>
<dbReference type="AlphaFoldDB" id="A0A517SV29"/>
<keyword evidence="3" id="KW-1185">Reference proteome</keyword>
<protein>
    <submittedName>
        <fullName evidence="2">Uncharacterized protein</fullName>
    </submittedName>
</protein>
<evidence type="ECO:0000313" key="3">
    <source>
        <dbReference type="Proteomes" id="UP000315003"/>
    </source>
</evidence>